<keyword evidence="3 5" id="KW-0862">Zinc</keyword>
<protein>
    <recommendedName>
        <fullName evidence="5">E3 ubiquitin-protein ligase</fullName>
        <ecNumber evidence="5">2.3.2.27</ecNumber>
    </recommendedName>
</protein>
<dbReference type="Pfam" id="PF02207">
    <property type="entry name" value="zf-UBR"/>
    <property type="match status" value="1"/>
</dbReference>
<sequence length="1288" mass="148769">MSEIDQALYDKLYQAFNSGSSIGISEAERALFYPNYPDFPSFLKEFASKQTISVCPASWTDSIQGVCYDCQKSKNSCLCLPCFIAGHHDEHNSILKISSGNCDCGDPLFWKSEGNCPNHKGCVENPDVEYLTEDERKRFLAIFLAALNGTLTFKKTDQSNPYSLKLVFQWLIRFVDVGDSIRRLLSIALCQVDQLLLKSVLLRSNKEDSEIVFQLIIKLVSDSYFGTHFSKFIYNNLNEFYERLLDQSLSEESFIQTPPYYGIIQFWQNCFHFFIAQKYIKVAFENGSYNIEDLFINFFQLLVNTLKEDFNEEFVAENFLVDNISIFQESFNFLNESKNYEILNKIIARMAPLLSEAEKIYPYVIRDKPENSSYNYKLYTTFTLMASLKQLFACLVKTKLDIKPVFDALVNLYIKDESNITSESTSTFEPNVRIRTALPLTYLFFTMAIEYKEEMVPLLKKLCEESKISYDDFIMKISVGIIRYFSLLRNSSFFRFMNERNLYGLMMNYSFVYQHYISLFSFLQYSMCIVEDKDRFFRCIAYVFGVYDKNENLRPTATFLQFVGSLLIDRICVSNDLLAIQRNQMIAILKKGHATAKDLSFGLKDTLFDPKLADELNLIADHKTTPEGSFFKLKDDSGFHCFLPILTMPSLIDLVDMNHQKALVFPIKKNCEFVNGFHVPSFSKTVLSIVFSTIIDFRDTPSTIFALSIFELLCQLRNVTDDVNDSVVLENLDILNMEQLLNEKNFLKALYKEKTIVDYILNYDEGEFVLERCNIGYIPKQKSEELIQLKKKSSQELKQKIMTDYQRKSERFIQHSLNYEANEEAKACSVCKNPIAVDETNEEYSKLKEENNKDDQLIGYPAMISPSVAARAVQAIIDGKEWMCLSGDVGILDLHICNHPFHLSCKPESRVFMCPVCKMLRMLFLPSIPKLLRFDSPDFKAAVSDTVQSAINAFVLSYFENKEIGTINSIINTINYHTHATEIRFRSVPDILDRKELPIILSNLFRILFFYTKIQSQEELSHAIEVSKKNPFNSFLLELLKQKNTDNFVLDVKSGKRCNSTILNAVHNVIKNYNNVLLPSSEPEQEENENEKRRIKLFEFLRRVAILSYFGIRKDVINLGNNNSKVIDWDEILSFGSLCNIFEISENEEPNRSSIELKSYEGPPLAEKFISNFQSPFNYNIFDRKNPYLLDLLTGTVIHGGNLHTYSSTYYKLGSSIYLVLSGPESSSILVYCPLLKKQISQKSFYVDKFGDDDIGYQRGVLTQLSRDRLYTAIDRFLDNSFINLQYK</sequence>
<dbReference type="Proteomes" id="UP001470230">
    <property type="component" value="Unassembled WGS sequence"/>
</dbReference>
<reference evidence="7 8" key="1">
    <citation type="submission" date="2024-04" db="EMBL/GenBank/DDBJ databases">
        <title>Tritrichomonas musculus Genome.</title>
        <authorList>
            <person name="Alves-Ferreira E."/>
            <person name="Grigg M."/>
            <person name="Lorenzi H."/>
            <person name="Galac M."/>
        </authorList>
    </citation>
    <scope>NUCLEOTIDE SEQUENCE [LARGE SCALE GENOMIC DNA]</scope>
    <source>
        <strain evidence="7 8">EAF2021</strain>
    </source>
</reference>
<dbReference type="InterPro" id="IPR039164">
    <property type="entry name" value="UBR1-like"/>
</dbReference>
<keyword evidence="1 5" id="KW-0479">Metal-binding</keyword>
<dbReference type="InterPro" id="IPR003126">
    <property type="entry name" value="Znf_UBR"/>
</dbReference>
<comment type="caution">
    <text evidence="7">The sequence shown here is derived from an EMBL/GenBank/DDBJ whole genome shotgun (WGS) entry which is preliminary data.</text>
</comment>
<organism evidence="7 8">
    <name type="scientific">Tritrichomonas musculus</name>
    <dbReference type="NCBI Taxonomy" id="1915356"/>
    <lineage>
        <taxon>Eukaryota</taxon>
        <taxon>Metamonada</taxon>
        <taxon>Parabasalia</taxon>
        <taxon>Tritrichomonadida</taxon>
        <taxon>Tritrichomonadidae</taxon>
        <taxon>Tritrichomonas</taxon>
    </lineage>
</organism>
<name>A0ABR2JWE7_9EUKA</name>
<keyword evidence="5" id="KW-0808">Transferase</keyword>
<feature type="domain" description="UBR-type" evidence="6">
    <location>
        <begin position="53"/>
        <end position="121"/>
    </location>
</feature>
<evidence type="ECO:0000256" key="4">
    <source>
        <dbReference type="PROSITE-ProRule" id="PRU00508"/>
    </source>
</evidence>
<proteinExistence type="inferred from homology"/>
<dbReference type="PROSITE" id="PS51157">
    <property type="entry name" value="ZF_UBR"/>
    <property type="match status" value="1"/>
</dbReference>
<comment type="catalytic activity">
    <reaction evidence="5">
        <text>S-ubiquitinyl-[E2 ubiquitin-conjugating enzyme]-L-cysteine + [acceptor protein]-L-lysine = [E2 ubiquitin-conjugating enzyme]-L-cysteine + N(6)-ubiquitinyl-[acceptor protein]-L-lysine.</text>
        <dbReference type="EC" id="2.3.2.27"/>
    </reaction>
</comment>
<dbReference type="PANTHER" id="PTHR21497:SF24">
    <property type="entry name" value="E3 UBIQUITIN-PROTEIN LIGASE UBR1"/>
    <property type="match status" value="1"/>
</dbReference>
<comment type="similarity">
    <text evidence="5">Belongs to the E3 ubiquitin-protein ligase UBR1-like family.</text>
</comment>
<dbReference type="SMART" id="SM00396">
    <property type="entry name" value="ZnF_UBR1"/>
    <property type="match status" value="1"/>
</dbReference>
<evidence type="ECO:0000313" key="8">
    <source>
        <dbReference type="Proteomes" id="UP001470230"/>
    </source>
</evidence>
<dbReference type="EMBL" id="JAPFFF010000009">
    <property type="protein sequence ID" value="KAK8883104.1"/>
    <property type="molecule type" value="Genomic_DNA"/>
</dbReference>
<evidence type="ECO:0000256" key="3">
    <source>
        <dbReference type="ARBA" id="ARBA00022833"/>
    </source>
</evidence>
<comment type="function">
    <text evidence="5">Ubiquitin ligase protein which is a component of the N-end rule pathway. Recognizes and binds to proteins bearing specific N-terminal residues that are destabilizing according to the N-end rule, leading to their ubiquitination and subsequent degradation.</text>
</comment>
<keyword evidence="2 5" id="KW-0863">Zinc-finger</keyword>
<evidence type="ECO:0000256" key="5">
    <source>
        <dbReference type="RuleBase" id="RU366018"/>
    </source>
</evidence>
<dbReference type="CDD" id="cd19670">
    <property type="entry name" value="UBR-box_UBR1_2_3"/>
    <property type="match status" value="1"/>
</dbReference>
<evidence type="ECO:0000256" key="1">
    <source>
        <dbReference type="ARBA" id="ARBA00022723"/>
    </source>
</evidence>
<evidence type="ECO:0000313" key="7">
    <source>
        <dbReference type="EMBL" id="KAK8883104.1"/>
    </source>
</evidence>
<gene>
    <name evidence="7" type="ORF">M9Y10_045752</name>
</gene>
<keyword evidence="5" id="KW-0833">Ubl conjugation pathway</keyword>
<keyword evidence="8" id="KW-1185">Reference proteome</keyword>
<evidence type="ECO:0000256" key="2">
    <source>
        <dbReference type="ARBA" id="ARBA00022771"/>
    </source>
</evidence>
<evidence type="ECO:0000259" key="6">
    <source>
        <dbReference type="PROSITE" id="PS51157"/>
    </source>
</evidence>
<dbReference type="PANTHER" id="PTHR21497">
    <property type="entry name" value="UBIQUITIN LIGASE E3 ALPHA-RELATED"/>
    <property type="match status" value="1"/>
</dbReference>
<comment type="pathway">
    <text evidence="5">Protein modification; protein ubiquitination.</text>
</comment>
<feature type="zinc finger region" description="UBR-type" evidence="4">
    <location>
        <begin position="53"/>
        <end position="121"/>
    </location>
</feature>
<accession>A0ABR2JWE7</accession>
<dbReference type="EC" id="2.3.2.27" evidence="5"/>
<dbReference type="Gene3D" id="2.10.110.30">
    <property type="match status" value="1"/>
</dbReference>